<accession>A0A6J5YA81</accession>
<sequence>MRPVGLPSAASRPGQAARASLALQEHGHDRCYRSGTCRLSTPVPPRAAAVLAHGSLVGHVTATQRRASLSAPECVATPMAGSARAHLRGVASNGPSHPDLEPLSPRRGWCRCDLGSRRSSVSPSQSFRKGTPTPLTHPVEPPGVPDNHRRHDPGIDLDPVPVAAGRRVDRHDLDVVVPDPDRPTELTAAQSPRRIVNRCNVQMVSREGQKTEKEYPPNHGLARAPLIMAATDDRHCQEATRHRSKGRGRLDRSPDGLGRGLDGSRAFDHDHDP</sequence>
<evidence type="ECO:0000256" key="1">
    <source>
        <dbReference type="SAM" id="MobiDB-lite"/>
    </source>
</evidence>
<reference evidence="2" key="1">
    <citation type="submission" date="2020-05" db="EMBL/GenBank/DDBJ databases">
        <authorList>
            <person name="Chiriac C."/>
            <person name="Salcher M."/>
            <person name="Ghai R."/>
            <person name="Kavagutti S V."/>
        </authorList>
    </citation>
    <scope>NUCLEOTIDE SEQUENCE</scope>
</reference>
<dbReference type="AlphaFoldDB" id="A0A6J5YA81"/>
<feature type="region of interest" description="Disordered" evidence="1">
    <location>
        <begin position="115"/>
        <end position="159"/>
    </location>
</feature>
<gene>
    <name evidence="2" type="ORF">UFOPK1392_00839</name>
</gene>
<feature type="compositionally biased region" description="Basic and acidic residues" evidence="1">
    <location>
        <begin position="232"/>
        <end position="241"/>
    </location>
</feature>
<feature type="compositionally biased region" description="Low complexity" evidence="1">
    <location>
        <begin position="117"/>
        <end position="128"/>
    </location>
</feature>
<proteinExistence type="predicted"/>
<protein>
    <submittedName>
        <fullName evidence="2">Unannotated protein</fullName>
    </submittedName>
</protein>
<feature type="region of interest" description="Disordered" evidence="1">
    <location>
        <begin position="232"/>
        <end position="273"/>
    </location>
</feature>
<organism evidence="2">
    <name type="scientific">freshwater metagenome</name>
    <dbReference type="NCBI Taxonomy" id="449393"/>
    <lineage>
        <taxon>unclassified sequences</taxon>
        <taxon>metagenomes</taxon>
        <taxon>ecological metagenomes</taxon>
    </lineage>
</organism>
<evidence type="ECO:0000313" key="2">
    <source>
        <dbReference type="EMBL" id="CAB4323094.1"/>
    </source>
</evidence>
<dbReference type="EMBL" id="CAEMXZ010000027">
    <property type="protein sequence ID" value="CAB4323094.1"/>
    <property type="molecule type" value="Genomic_DNA"/>
</dbReference>
<name>A0A6J5YA81_9ZZZZ</name>